<dbReference type="Proteomes" id="UP000179769">
    <property type="component" value="Unassembled WGS sequence"/>
</dbReference>
<dbReference type="EMBL" id="MAXA01000266">
    <property type="protein sequence ID" value="OHV20379.1"/>
    <property type="molecule type" value="Genomic_DNA"/>
</dbReference>
<keyword evidence="5" id="KW-1185">Reference proteome</keyword>
<protein>
    <submittedName>
        <fullName evidence="4">FAD-binding monooxygenase</fullName>
    </submittedName>
</protein>
<evidence type="ECO:0000313" key="5">
    <source>
        <dbReference type="Proteomes" id="UP000179769"/>
    </source>
</evidence>
<gene>
    <name evidence="4" type="ORF">BBK14_28170</name>
</gene>
<keyword evidence="2" id="KW-0520">NAD</keyword>
<dbReference type="Gene3D" id="3.30.9.20">
    <property type="match status" value="1"/>
</dbReference>
<dbReference type="GO" id="GO:0004497">
    <property type="term" value="F:monooxygenase activity"/>
    <property type="evidence" value="ECO:0007669"/>
    <property type="project" value="UniProtKB-KW"/>
</dbReference>
<comment type="caution">
    <text evidence="4">The sequence shown here is derived from an EMBL/GenBank/DDBJ whole genome shotgun (WGS) entry which is preliminary data.</text>
</comment>
<evidence type="ECO:0000256" key="3">
    <source>
        <dbReference type="SAM" id="MobiDB-lite"/>
    </source>
</evidence>
<reference evidence="5" key="1">
    <citation type="submission" date="2016-07" db="EMBL/GenBank/DDBJ databases">
        <title>Frankia sp. NRRL B-16219 Genome sequencing.</title>
        <authorList>
            <person name="Ghodhbane-Gtari F."/>
            <person name="Swanson E."/>
            <person name="Gueddou A."/>
            <person name="Louati M."/>
            <person name="Nouioui I."/>
            <person name="Hezbri K."/>
            <person name="Abebe-Akele F."/>
            <person name="Simpson S."/>
            <person name="Morris K."/>
            <person name="Thomas K."/>
            <person name="Gtari M."/>
            <person name="Tisa L.S."/>
        </authorList>
    </citation>
    <scope>NUCLEOTIDE SEQUENCE [LARGE SCALE GENOMIC DNA]</scope>
    <source>
        <strain evidence="5">NRRL B-16219</strain>
    </source>
</reference>
<dbReference type="AlphaFoldDB" id="A0A1S1PH67"/>
<dbReference type="PANTHER" id="PTHR43476:SF4">
    <property type="entry name" value="BLR0106 PROTEIN"/>
    <property type="match status" value="1"/>
</dbReference>
<dbReference type="SUPFAM" id="SSF51905">
    <property type="entry name" value="FAD/NAD(P)-binding domain"/>
    <property type="match status" value="1"/>
</dbReference>
<dbReference type="InterPro" id="IPR036188">
    <property type="entry name" value="FAD/NAD-bd_sf"/>
</dbReference>
<keyword evidence="4" id="KW-0503">Monooxygenase</keyword>
<name>A0A1S1PH67_9ACTN</name>
<evidence type="ECO:0000313" key="4">
    <source>
        <dbReference type="EMBL" id="OHV20379.1"/>
    </source>
</evidence>
<keyword evidence="1" id="KW-0560">Oxidoreductase</keyword>
<feature type="region of interest" description="Disordered" evidence="3">
    <location>
        <begin position="405"/>
        <end position="446"/>
    </location>
</feature>
<proteinExistence type="predicted"/>
<dbReference type="InterPro" id="IPR050631">
    <property type="entry name" value="PheA/TfdB_FAD_monoxygenase"/>
</dbReference>
<accession>A0A1S1PH67</accession>
<evidence type="ECO:0000256" key="1">
    <source>
        <dbReference type="ARBA" id="ARBA00023002"/>
    </source>
</evidence>
<dbReference type="PANTHER" id="PTHR43476">
    <property type="entry name" value="3-(3-HYDROXY-PHENYL)PROPIONATE/3-HYDROXYCINNAMIC ACID HYDROXYLASE"/>
    <property type="match status" value="1"/>
</dbReference>
<evidence type="ECO:0000256" key="2">
    <source>
        <dbReference type="ARBA" id="ARBA00023027"/>
    </source>
</evidence>
<organism evidence="4 5">
    <name type="scientific">Parafrankia soli</name>
    <dbReference type="NCBI Taxonomy" id="2599596"/>
    <lineage>
        <taxon>Bacteria</taxon>
        <taxon>Bacillati</taxon>
        <taxon>Actinomycetota</taxon>
        <taxon>Actinomycetes</taxon>
        <taxon>Frankiales</taxon>
        <taxon>Frankiaceae</taxon>
        <taxon>Parafrankia</taxon>
    </lineage>
</organism>
<dbReference type="Gene3D" id="3.50.50.60">
    <property type="entry name" value="FAD/NAD(P)-binding domain"/>
    <property type="match status" value="1"/>
</dbReference>
<feature type="compositionally biased region" description="Low complexity" evidence="3">
    <location>
        <begin position="410"/>
        <end position="440"/>
    </location>
</feature>
<sequence length="446" mass="48423">MGGGPAGLYFAISAKRRDAGHEITIIDRDPPGATYGWGVVYWDNLLDVLFRNDPDSAREIRGASTLWQEQDISLGGERAAHFAGYGFSVQRAALLDILTRRAEELGVRVEHDREVADLTDLADLGCLGGLGAHADADLVIAADGANSQVRSMFADRFGTRVDTGGNRYIWLGTPRRFERFTFAFEPTPAGWVWFHAYPSGAEVSTCIVECAPRTWDALGLGTDDGEGLRLLGKIFAGPLAGEGLIDQLRRPARWQRFGQVSNRSWYWDNMVLLGDAAHTTHFTLGSGTALAMMDGVMLAQMLYEHGEVPVALAEFDRAGRAALAPLQARARTSMAWFERIDGQLDRARPATGGDPDPVTFAYAMATRQGDQPPWRYQAHRAMQVGAVRRLRREVDSSVRWYLARRRGEPARPGGRPAPAGTPTPAGAAGRALAGAGSGSAVHRSHG</sequence>